<protein>
    <submittedName>
        <fullName evidence="1">Uncharacterized protein</fullName>
    </submittedName>
</protein>
<name>A0A9E7KI04_9LILI</name>
<organism evidence="1 2">
    <name type="scientific">Musa troglodytarum</name>
    <name type="common">fe'i banana</name>
    <dbReference type="NCBI Taxonomy" id="320322"/>
    <lineage>
        <taxon>Eukaryota</taxon>
        <taxon>Viridiplantae</taxon>
        <taxon>Streptophyta</taxon>
        <taxon>Embryophyta</taxon>
        <taxon>Tracheophyta</taxon>
        <taxon>Spermatophyta</taxon>
        <taxon>Magnoliopsida</taxon>
        <taxon>Liliopsida</taxon>
        <taxon>Zingiberales</taxon>
        <taxon>Musaceae</taxon>
        <taxon>Musa</taxon>
    </lineage>
</organism>
<dbReference type="EMBL" id="CP097509">
    <property type="protein sequence ID" value="URE21443.1"/>
    <property type="molecule type" value="Genomic_DNA"/>
</dbReference>
<evidence type="ECO:0000313" key="2">
    <source>
        <dbReference type="Proteomes" id="UP001055439"/>
    </source>
</evidence>
<dbReference type="AlphaFoldDB" id="A0A9E7KI04"/>
<accession>A0A9E7KI04</accession>
<reference evidence="1" key="1">
    <citation type="submission" date="2022-05" db="EMBL/GenBank/DDBJ databases">
        <title>The Musa troglodytarum L. genome provides insights into the mechanism of non-climacteric behaviour and enrichment of carotenoids.</title>
        <authorList>
            <person name="Wang J."/>
        </authorList>
    </citation>
    <scope>NUCLEOTIDE SEQUENCE</scope>
    <source>
        <tissue evidence="1">Leaf</tissue>
    </source>
</reference>
<evidence type="ECO:0000313" key="1">
    <source>
        <dbReference type="EMBL" id="URE21443.1"/>
    </source>
</evidence>
<sequence length="51" mass="5777">MSFTDSLVMELSVGNVILTFEQGNGSMHVDTSVWSSSLIPIKFVERNRYRP</sequence>
<proteinExistence type="predicted"/>
<gene>
    <name evidence="1" type="ORF">MUK42_34311</name>
</gene>
<keyword evidence="2" id="KW-1185">Reference proteome</keyword>
<dbReference type="Proteomes" id="UP001055439">
    <property type="component" value="Chromosome 7"/>
</dbReference>